<comment type="caution">
    <text evidence="1">The sequence shown here is derived from an EMBL/GenBank/DDBJ whole genome shotgun (WGS) entry which is preliminary data.</text>
</comment>
<dbReference type="RefSeq" id="WP_267613072.1">
    <property type="nucleotide sequence ID" value="NZ_JAOVZQ010000001.1"/>
</dbReference>
<dbReference type="Proteomes" id="UP001081283">
    <property type="component" value="Unassembled WGS sequence"/>
</dbReference>
<protein>
    <submittedName>
        <fullName evidence="1">Type VI secretion system-associated protein TagF</fullName>
    </submittedName>
</protein>
<accession>A0ABT3YHS3</accession>
<dbReference type="Pfam" id="PF09867">
    <property type="entry name" value="TagF_N"/>
    <property type="match status" value="1"/>
</dbReference>
<evidence type="ECO:0000313" key="2">
    <source>
        <dbReference type="Proteomes" id="UP001081283"/>
    </source>
</evidence>
<reference evidence="1" key="1">
    <citation type="submission" date="2022-10" db="EMBL/GenBank/DDBJ databases">
        <title>Hoeflea sp. J2-29, isolated from marine algae.</title>
        <authorList>
            <person name="Kristyanto S."/>
            <person name="Kim J.M."/>
            <person name="Jeon C.O."/>
        </authorList>
    </citation>
    <scope>NUCLEOTIDE SEQUENCE</scope>
    <source>
        <strain evidence="1">J2-29</strain>
    </source>
</reference>
<name>A0ABT3YHS3_9HYPH</name>
<gene>
    <name evidence="1" type="primary">tagF</name>
    <name evidence="1" type="ORF">OEG82_14260</name>
</gene>
<sequence>MPVGLYGKYPEKRDFIALNMPRPVLQPLEKWIQSGLAASKEKLGRAWGDHYMIQPIWSFRLGASITGVDCLGAMAPSVDGVGRTFPLVILAHAPEESGGYPSIGVLDPDHWFPDVHDRLLHALDEEAPGEPRELLDGVAEPGCLAADQSAGVSTIANGQRTLFAEGELKAAFGHISEIGSRQTDRMTSVWWTSGSETVPAQVAVFTGMPDVWFMADMMSGSSAEAQAGWPDKT</sequence>
<dbReference type="EMBL" id="JAOVZQ010000001">
    <property type="protein sequence ID" value="MCY0095177.1"/>
    <property type="molecule type" value="Genomic_DNA"/>
</dbReference>
<evidence type="ECO:0000313" key="1">
    <source>
        <dbReference type="EMBL" id="MCY0095177.1"/>
    </source>
</evidence>
<keyword evidence="2" id="KW-1185">Reference proteome</keyword>
<organism evidence="1 2">
    <name type="scientific">Hoeflea ulvae</name>
    <dbReference type="NCBI Taxonomy" id="2983764"/>
    <lineage>
        <taxon>Bacteria</taxon>
        <taxon>Pseudomonadati</taxon>
        <taxon>Pseudomonadota</taxon>
        <taxon>Alphaproteobacteria</taxon>
        <taxon>Hyphomicrobiales</taxon>
        <taxon>Rhizobiaceae</taxon>
        <taxon>Hoeflea</taxon>
    </lineage>
</organism>
<dbReference type="InterPro" id="IPR038225">
    <property type="entry name" value="TagF_sf"/>
</dbReference>
<dbReference type="NCBIfam" id="TIGR03373">
    <property type="entry name" value="VI_minor_4"/>
    <property type="match status" value="1"/>
</dbReference>
<dbReference type="PIRSF" id="PIRSF029287">
    <property type="entry name" value="UCP029287"/>
    <property type="match status" value="1"/>
</dbReference>
<proteinExistence type="predicted"/>
<dbReference type="Gene3D" id="3.40.1730.10">
    <property type="entry name" value="pa0076 domain"/>
    <property type="match status" value="1"/>
</dbReference>
<dbReference type="InterPro" id="IPR017748">
    <property type="entry name" value="TagF"/>
</dbReference>